<keyword evidence="3" id="KW-0969">Cilium</keyword>
<keyword evidence="6" id="KW-1185">Reference proteome</keyword>
<dbReference type="EMBL" id="LIAE01007661">
    <property type="protein sequence ID" value="PAV77751.1"/>
    <property type="molecule type" value="Genomic_DNA"/>
</dbReference>
<gene>
    <name evidence="5" type="ORF">WR25_22725</name>
</gene>
<dbReference type="GO" id="GO:0005929">
    <property type="term" value="C:cilium"/>
    <property type="evidence" value="ECO:0007669"/>
    <property type="project" value="UniProtKB-SubCell"/>
</dbReference>
<proteinExistence type="inferred from homology"/>
<evidence type="ECO:0000313" key="5">
    <source>
        <dbReference type="EMBL" id="PAV77751.1"/>
    </source>
</evidence>
<protein>
    <submittedName>
        <fullName evidence="5">Uncharacterized protein</fullName>
    </submittedName>
</protein>
<dbReference type="GO" id="GO:0005794">
    <property type="term" value="C:Golgi apparatus"/>
    <property type="evidence" value="ECO:0007669"/>
    <property type="project" value="TreeGrafter"/>
</dbReference>
<dbReference type="STRING" id="2018661.A0A2A2KUY3"/>
<reference evidence="5 6" key="1">
    <citation type="journal article" date="2017" name="Curr. Biol.">
        <title>Genome architecture and evolution of a unichromosomal asexual nematode.</title>
        <authorList>
            <person name="Fradin H."/>
            <person name="Zegar C."/>
            <person name="Gutwein M."/>
            <person name="Lucas J."/>
            <person name="Kovtun M."/>
            <person name="Corcoran D."/>
            <person name="Baugh L.R."/>
            <person name="Kiontke K."/>
            <person name="Gunsalus K."/>
            <person name="Fitch D.H."/>
            <person name="Piano F."/>
        </authorList>
    </citation>
    <scope>NUCLEOTIDE SEQUENCE [LARGE SCALE GENOMIC DNA]</scope>
    <source>
        <strain evidence="5">PF1309</strain>
    </source>
</reference>
<name>A0A2A2KUY3_9BILA</name>
<comment type="subcellular location">
    <subcellularLocation>
        <location evidence="1">Cell projection</location>
        <location evidence="1">Cilium</location>
    </subcellularLocation>
</comment>
<comment type="similarity">
    <text evidence="2">Belongs to the IFT57 family.</text>
</comment>
<dbReference type="Pfam" id="PF10498">
    <property type="entry name" value="IFT57"/>
    <property type="match status" value="1"/>
</dbReference>
<sequence length="112" mass="13088">MTDEDKEVNVDELEEGPGKSYEFFTKNEELLAKLKLLGYEKEFLKLNKSYRHMHKHYFVRQTNAGEQFFLLTAVAAWLIRKGGNDKFEMPQEFDDPNSTIASILAELRAKVR</sequence>
<dbReference type="GO" id="GO:0005815">
    <property type="term" value="C:microtubule organizing center"/>
    <property type="evidence" value="ECO:0007669"/>
    <property type="project" value="TreeGrafter"/>
</dbReference>
<dbReference type="Proteomes" id="UP000218231">
    <property type="component" value="Unassembled WGS sequence"/>
</dbReference>
<dbReference type="GO" id="GO:1905515">
    <property type="term" value="P:non-motile cilium assembly"/>
    <property type="evidence" value="ECO:0007669"/>
    <property type="project" value="TreeGrafter"/>
</dbReference>
<keyword evidence="4" id="KW-0966">Cell projection</keyword>
<dbReference type="GO" id="GO:0042073">
    <property type="term" value="P:intraciliary transport"/>
    <property type="evidence" value="ECO:0007669"/>
    <property type="project" value="TreeGrafter"/>
</dbReference>
<dbReference type="InterPro" id="IPR019530">
    <property type="entry name" value="Intra-flagellar_transport_57"/>
</dbReference>
<evidence type="ECO:0000256" key="3">
    <source>
        <dbReference type="ARBA" id="ARBA00023069"/>
    </source>
</evidence>
<organism evidence="5 6">
    <name type="scientific">Diploscapter pachys</name>
    <dbReference type="NCBI Taxonomy" id="2018661"/>
    <lineage>
        <taxon>Eukaryota</taxon>
        <taxon>Metazoa</taxon>
        <taxon>Ecdysozoa</taxon>
        <taxon>Nematoda</taxon>
        <taxon>Chromadorea</taxon>
        <taxon>Rhabditida</taxon>
        <taxon>Rhabditina</taxon>
        <taxon>Rhabditomorpha</taxon>
        <taxon>Rhabditoidea</taxon>
        <taxon>Rhabditidae</taxon>
        <taxon>Diploscapter</taxon>
    </lineage>
</organism>
<evidence type="ECO:0000256" key="4">
    <source>
        <dbReference type="ARBA" id="ARBA00023273"/>
    </source>
</evidence>
<dbReference type="OrthoDB" id="423881at2759"/>
<evidence type="ECO:0000256" key="1">
    <source>
        <dbReference type="ARBA" id="ARBA00004138"/>
    </source>
</evidence>
<evidence type="ECO:0000256" key="2">
    <source>
        <dbReference type="ARBA" id="ARBA00009415"/>
    </source>
</evidence>
<accession>A0A2A2KUY3</accession>
<dbReference type="AlphaFoldDB" id="A0A2A2KUY3"/>
<dbReference type="PANTHER" id="PTHR16011:SF0">
    <property type="entry name" value="INTRAFLAGELLAR TRANSPORT PROTEIN 57 HOMOLOG"/>
    <property type="match status" value="1"/>
</dbReference>
<evidence type="ECO:0000313" key="6">
    <source>
        <dbReference type="Proteomes" id="UP000218231"/>
    </source>
</evidence>
<comment type="caution">
    <text evidence="5">The sequence shown here is derived from an EMBL/GenBank/DDBJ whole genome shotgun (WGS) entry which is preliminary data.</text>
</comment>
<dbReference type="PANTHER" id="PTHR16011">
    <property type="entry name" value="IFT57/HIPPI"/>
    <property type="match status" value="1"/>
</dbReference>
<dbReference type="GO" id="GO:0030992">
    <property type="term" value="C:intraciliary transport particle B"/>
    <property type="evidence" value="ECO:0007669"/>
    <property type="project" value="TreeGrafter"/>
</dbReference>